<evidence type="ECO:0000259" key="12">
    <source>
        <dbReference type="PROSITE" id="PS50287"/>
    </source>
</evidence>
<evidence type="ECO:0000256" key="9">
    <source>
        <dbReference type="ARBA" id="ARBA00023157"/>
    </source>
</evidence>
<dbReference type="FunFam" id="3.10.250.10:FF:000009">
    <property type="entry name" value="WC1"/>
    <property type="match status" value="3"/>
</dbReference>
<dbReference type="EnsemblMetazoa" id="XM_030995768">
    <property type="protein sequence ID" value="XP_030851628"/>
    <property type="gene ID" value="LOC575622"/>
</dbReference>
<dbReference type="Gene3D" id="3.10.250.10">
    <property type="entry name" value="SRCR-like domain"/>
    <property type="match status" value="13"/>
</dbReference>
<feature type="disulfide bond" evidence="11">
    <location>
        <begin position="560"/>
        <end position="624"/>
    </location>
</feature>
<feature type="domain" description="SRCR" evidence="12">
    <location>
        <begin position="807"/>
        <end position="856"/>
    </location>
</feature>
<reference evidence="14" key="1">
    <citation type="submission" date="2015-02" db="EMBL/GenBank/DDBJ databases">
        <title>Genome sequencing for Strongylocentrotus purpuratus.</title>
        <authorList>
            <person name="Murali S."/>
            <person name="Liu Y."/>
            <person name="Vee V."/>
            <person name="English A."/>
            <person name="Wang M."/>
            <person name="Skinner E."/>
            <person name="Han Y."/>
            <person name="Muzny D.M."/>
            <person name="Worley K.C."/>
            <person name="Gibbs R.A."/>
        </authorList>
    </citation>
    <scope>NUCLEOTIDE SEQUENCE</scope>
</reference>
<reference evidence="13" key="2">
    <citation type="submission" date="2021-01" db="UniProtKB">
        <authorList>
            <consortium name="EnsemblMetazoa"/>
        </authorList>
    </citation>
    <scope>IDENTIFICATION</scope>
</reference>
<dbReference type="InterPro" id="IPR001190">
    <property type="entry name" value="SRCR"/>
</dbReference>
<dbReference type="PROSITE" id="PS50287">
    <property type="entry name" value="SRCR_2"/>
    <property type="match status" value="13"/>
</dbReference>
<evidence type="ECO:0000256" key="8">
    <source>
        <dbReference type="ARBA" id="ARBA00023136"/>
    </source>
</evidence>
<evidence type="ECO:0000256" key="3">
    <source>
        <dbReference type="ARBA" id="ARBA00022525"/>
    </source>
</evidence>
<evidence type="ECO:0000256" key="6">
    <source>
        <dbReference type="ARBA" id="ARBA00022737"/>
    </source>
</evidence>
<feature type="disulfide bond" evidence="11">
    <location>
        <begin position="134"/>
        <end position="144"/>
    </location>
</feature>
<evidence type="ECO:0000256" key="5">
    <source>
        <dbReference type="ARBA" id="ARBA00022729"/>
    </source>
</evidence>
<feature type="disulfide bond" evidence="11">
    <location>
        <begin position="273"/>
        <end position="283"/>
    </location>
</feature>
<dbReference type="PANTHER" id="PTHR19331:SF465">
    <property type="entry name" value="EGG PEPTIDE SPERACT RECEPTOR"/>
    <property type="match status" value="1"/>
</dbReference>
<feature type="domain" description="SRCR" evidence="12">
    <location>
        <begin position="645"/>
        <end position="745"/>
    </location>
</feature>
<feature type="disulfide bond" evidence="11">
    <location>
        <begin position="103"/>
        <end position="164"/>
    </location>
</feature>
<comment type="subcellular location">
    <subcellularLocation>
        <location evidence="1">Membrane</location>
        <topology evidence="1">Single-pass membrane protein</topology>
    </subcellularLocation>
    <subcellularLocation>
        <location evidence="2">Secreted</location>
    </subcellularLocation>
</comment>
<feature type="disulfide bond" evidence="11">
    <location>
        <begin position="901"/>
        <end position="962"/>
    </location>
</feature>
<feature type="disulfide bond" evidence="11">
    <location>
        <begin position="90"/>
        <end position="154"/>
    </location>
</feature>
<feature type="domain" description="SRCR" evidence="12">
    <location>
        <begin position="204"/>
        <end position="304"/>
    </location>
</feature>
<feature type="disulfide bond" evidence="11">
    <location>
        <begin position="1099"/>
        <end position="1109"/>
    </location>
</feature>
<dbReference type="SMART" id="SM00202">
    <property type="entry name" value="SR"/>
    <property type="match status" value="13"/>
</dbReference>
<protein>
    <recommendedName>
        <fullName evidence="12">SRCR domain-containing protein</fullName>
    </recommendedName>
</protein>
<feature type="disulfide bond" evidence="11">
    <location>
        <begin position="1172"/>
        <end position="1233"/>
    </location>
</feature>
<proteinExistence type="predicted"/>
<dbReference type="FunFam" id="3.10.250.10:FF:000005">
    <property type="entry name" value="Neurotrypsin isoform A"/>
    <property type="match status" value="2"/>
</dbReference>
<feature type="disulfide bond" evidence="11">
    <location>
        <begin position="383"/>
        <end position="393"/>
    </location>
</feature>
<keyword evidence="7" id="KW-1133">Transmembrane helix</keyword>
<feature type="disulfide bond" evidence="11">
    <location>
        <begin position="888"/>
        <end position="952"/>
    </location>
</feature>
<dbReference type="GO" id="GO:0005576">
    <property type="term" value="C:extracellular region"/>
    <property type="evidence" value="ECO:0007669"/>
    <property type="project" value="UniProtKB-SubCell"/>
</dbReference>
<evidence type="ECO:0000256" key="1">
    <source>
        <dbReference type="ARBA" id="ARBA00004167"/>
    </source>
</evidence>
<feature type="domain" description="SRCR" evidence="12">
    <location>
        <begin position="1030"/>
        <end position="1131"/>
    </location>
</feature>
<evidence type="ECO:0000313" key="14">
    <source>
        <dbReference type="Proteomes" id="UP000007110"/>
    </source>
</evidence>
<feature type="domain" description="SRCR" evidence="12">
    <location>
        <begin position="1134"/>
        <end position="1234"/>
    </location>
</feature>
<keyword evidence="4" id="KW-0812">Transmembrane</keyword>
<feature type="disulfide bond" evidence="11">
    <location>
        <begin position="714"/>
        <end position="724"/>
    </location>
</feature>
<dbReference type="FunFam" id="3.10.250.10:FF:000006">
    <property type="entry name" value="neurotrypsin isoform X2"/>
    <property type="match status" value="3"/>
</dbReference>
<feature type="domain" description="SRCR" evidence="12">
    <location>
        <begin position="863"/>
        <end position="963"/>
    </location>
</feature>
<feature type="disulfide bond" evidence="11">
    <location>
        <begin position="494"/>
        <end position="504"/>
    </location>
</feature>
<name>A0A7M7PKD0_STRPU</name>
<feature type="disulfide bond" evidence="11">
    <location>
        <begin position="683"/>
        <end position="744"/>
    </location>
</feature>
<feature type="disulfide bond" evidence="11">
    <location>
        <begin position="769"/>
        <end position="779"/>
    </location>
</feature>
<feature type="disulfide bond" evidence="11">
    <location>
        <begin position="1159"/>
        <end position="1223"/>
    </location>
</feature>
<keyword evidence="3" id="KW-0964">Secreted</keyword>
<feature type="disulfide bond" evidence="11">
    <location>
        <begin position="463"/>
        <end position="524"/>
    </location>
</feature>
<feature type="disulfide bond" evidence="11">
    <location>
        <begin position="229"/>
        <end position="293"/>
    </location>
</feature>
<sequence>MVCRMLGFDGALDATREARFGQGSGDILHVNCWGTEDSLADCFDLWPDSSCGHHRDASAVCYSGVRLVSGSNDAEGRVEVLYDGSWGTVCDDNWDLRDARVVCRMLGFDGALDAPGSARFGQGGGRSLLVYVECDGTEDNLADCAHAWVGRYKCSHAEDAGAVCYSGDNLADCAHAGIERYSCSLIKDAGAICYSGNHPNPFHARLVGGSNDAEGRVEVLNSGSWRTICDNWWDLRDARVVCRMLGFDGALDAPGSAWFGQGSGRILLKYVNCDGTEDNLADCAHSGIGLYSCSHTRDAGAICYSGTHPNPFQVHLVGGSNDAEGRVEVMYDGSWGTICDYRWDLRDARVVCRMLGFDGALNATGSARFGQGSGGIFLAYVGCEGTEDNLAGCSHRGIGDHDYCGHSRDAGAICYSGAHPNPFQIRLANGSNDAEGRVEVQYDGSWGTICNSWWDLRDARVVCRMLGFDGALDAPRSAKFGQGSGRVLLSYVGCDGTEDNLADCAHAGIERYLCRQTRDAGAICYSGIHPKPFQVRLVGGSNDAEGRVELNHNGSWGTICDYLWDLRDARVVCRMAGFDGALDAPGSARFGQGSGRILLKYVTCDGNEENLVDCAHAGIERYSCSHTRDSGVICYSGIHPKPFQVRLVGGSNDAEGRVELKHNGSWGTICDDLWDLRDARVVCKMGGFDGALDAPRSARFGQGSGRSLLKYVNCDGTEDNLADCAHAGIGRYICSHTRDAGAVCYSGAAPGSARFGAGSGEILFDDVGCKGTEDALAECYHRGLGINNCEHDRDAGVICFTGDPFKVRLTDGANDSEGRVEVMYNGSWGTVCDNGWDTNDARVVCRMLGFDGALAATVSARFVRLIGGTNDAEGRVEILHDGSWGTVCDDSWDLKDAEVVCKMLSFEGALDAPLGARFGKGSGSIFLDEVQCHGTETDIERCDHDGIGINNCAHNEDASVICIQKDPFQVRLVGGSNDAKGRVEVMYDGSWGTICDGDWDLRDARVVCRMLGFDGALDAPRSARFDPFQVRLGGGSNDAKGRVEVLYDGSWGTICDGGWDLRDARVVCRMLGYDGALDAPISARFGQGSGRILLANVNCKGIEDNLADCAHAGIGDYTSCGHEKDAGVICYSGVRLVGGSNDAEGRVEVLHEGSWGTICDDWWDLRDARVVCRMLGFDGTLEAKGSARFSQGSGDILLDDVGCDGTEDNLADCAHLGIRVHNCGHGEDAGTICYSGKRLSAVVSSRKQKSQVALTVNKNTTGEQVHIRGDSGQNATHEYMDMNTIRERLPSSKDEDIDGYLLPTATTPEPRVYMEIGTTTADEARVQTNAKMAVTGVSLGDDKVKVARSSPDMQYDIIPDYTNITTA</sequence>
<dbReference type="PRINTS" id="PR00258">
    <property type="entry name" value="SPERACTRCPTR"/>
</dbReference>
<dbReference type="SUPFAM" id="SSF56487">
    <property type="entry name" value="SRCR-like"/>
    <property type="match status" value="13"/>
</dbReference>
<feature type="domain" description="SRCR" evidence="12">
    <location>
        <begin position="314"/>
        <end position="415"/>
    </location>
</feature>
<dbReference type="OrthoDB" id="536948at2759"/>
<dbReference type="Pfam" id="PF00530">
    <property type="entry name" value="SRCR"/>
    <property type="match status" value="13"/>
</dbReference>
<evidence type="ECO:0000256" key="2">
    <source>
        <dbReference type="ARBA" id="ARBA00004613"/>
    </source>
</evidence>
<comment type="caution">
    <text evidence="11">Lacks conserved residue(s) required for the propagation of feature annotation.</text>
</comment>
<keyword evidence="5" id="KW-0732">Signal</keyword>
<evidence type="ECO:0000256" key="4">
    <source>
        <dbReference type="ARBA" id="ARBA00022692"/>
    </source>
</evidence>
<keyword evidence="9 11" id="KW-1015">Disulfide bond</keyword>
<keyword evidence="10" id="KW-0325">Glycoprotein</keyword>
<dbReference type="GeneID" id="575622"/>
<dbReference type="GO" id="GO:0016020">
    <property type="term" value="C:membrane"/>
    <property type="evidence" value="ECO:0007669"/>
    <property type="project" value="UniProtKB-SubCell"/>
</dbReference>
<feature type="domain" description="SRCR" evidence="12">
    <location>
        <begin position="535"/>
        <end position="635"/>
    </location>
</feature>
<organism evidence="13 14">
    <name type="scientific">Strongylocentrotus purpuratus</name>
    <name type="common">Purple sea urchin</name>
    <dbReference type="NCBI Taxonomy" id="7668"/>
    <lineage>
        <taxon>Eukaryota</taxon>
        <taxon>Metazoa</taxon>
        <taxon>Echinodermata</taxon>
        <taxon>Eleutherozoa</taxon>
        <taxon>Echinozoa</taxon>
        <taxon>Echinoidea</taxon>
        <taxon>Euechinoidea</taxon>
        <taxon>Echinacea</taxon>
        <taxon>Camarodonta</taxon>
        <taxon>Echinidea</taxon>
        <taxon>Strongylocentrotidae</taxon>
        <taxon>Strongylocentrotus</taxon>
    </lineage>
</organism>
<feature type="disulfide bond" evidence="11">
    <location>
        <begin position="604"/>
        <end position="614"/>
    </location>
</feature>
<keyword evidence="6" id="KW-0677">Repeat</keyword>
<accession>A0A7M7PKD0</accession>
<feature type="disulfide bond" evidence="11">
    <location>
        <begin position="573"/>
        <end position="634"/>
    </location>
</feature>
<feature type="disulfide bond" evidence="11">
    <location>
        <begin position="670"/>
        <end position="734"/>
    </location>
</feature>
<feature type="disulfide bond" evidence="11">
    <location>
        <begin position="1203"/>
        <end position="1213"/>
    </location>
</feature>
<feature type="domain" description="SRCR" evidence="12">
    <location>
        <begin position="743"/>
        <end position="800"/>
    </location>
</feature>
<feature type="disulfide bond" evidence="11">
    <location>
        <begin position="242"/>
        <end position="303"/>
    </location>
</feature>
<dbReference type="FunFam" id="3.10.250.10:FF:000011">
    <property type="entry name" value="Scavenger receptor class A member 5"/>
    <property type="match status" value="1"/>
</dbReference>
<evidence type="ECO:0000313" key="13">
    <source>
        <dbReference type="EnsemblMetazoa" id="XP_030851628"/>
    </source>
</evidence>
<evidence type="ECO:0000256" key="7">
    <source>
        <dbReference type="ARBA" id="ARBA00022989"/>
    </source>
</evidence>
<keyword evidence="14" id="KW-1185">Reference proteome</keyword>
<feature type="domain" description="SRCR" evidence="12">
    <location>
        <begin position="1"/>
        <end position="62"/>
    </location>
</feature>
<dbReference type="KEGG" id="spu:575622"/>
<feature type="domain" description="SRCR" evidence="12">
    <location>
        <begin position="970"/>
        <end position="1025"/>
    </location>
</feature>
<dbReference type="PANTHER" id="PTHR19331">
    <property type="entry name" value="SCAVENGER RECEPTOR DOMAIN-CONTAINING"/>
    <property type="match status" value="1"/>
</dbReference>
<evidence type="ECO:0000256" key="10">
    <source>
        <dbReference type="ARBA" id="ARBA00023180"/>
    </source>
</evidence>
<dbReference type="RefSeq" id="XP_030851628.1">
    <property type="nucleotide sequence ID" value="XM_030995768.1"/>
</dbReference>
<dbReference type="InParanoid" id="A0A7M7PKD0"/>
<feature type="disulfide bond" evidence="11">
    <location>
        <begin position="32"/>
        <end position="42"/>
    </location>
</feature>
<feature type="domain" description="SRCR" evidence="12">
    <location>
        <begin position="425"/>
        <end position="525"/>
    </location>
</feature>
<feature type="disulfide bond" evidence="11">
    <location>
        <begin position="932"/>
        <end position="942"/>
    </location>
</feature>
<feature type="disulfide bond" evidence="11">
    <location>
        <begin position="450"/>
        <end position="514"/>
    </location>
</feature>
<dbReference type="InterPro" id="IPR036772">
    <property type="entry name" value="SRCR-like_dom_sf"/>
</dbReference>
<dbReference type="PROSITE" id="PS00420">
    <property type="entry name" value="SRCR_1"/>
    <property type="match status" value="9"/>
</dbReference>
<dbReference type="FunFam" id="3.10.250.10:FF:000016">
    <property type="entry name" value="Scavenger receptor cysteine-rich protein type 12"/>
    <property type="match status" value="2"/>
</dbReference>
<dbReference type="Proteomes" id="UP000007110">
    <property type="component" value="Unassembled WGS sequence"/>
</dbReference>
<keyword evidence="8" id="KW-0472">Membrane</keyword>
<feature type="domain" description="SRCR" evidence="12">
    <location>
        <begin position="65"/>
        <end position="165"/>
    </location>
</feature>
<evidence type="ECO:0000256" key="11">
    <source>
        <dbReference type="PROSITE-ProRule" id="PRU00196"/>
    </source>
</evidence>